<evidence type="ECO:0000256" key="2">
    <source>
        <dbReference type="SAM" id="SignalP"/>
    </source>
</evidence>
<dbReference type="PANTHER" id="PTHR31181:SF60">
    <property type="entry name" value="PROLAMIN-LIKE DOMAIN-CONTAINING PROTEIN"/>
    <property type="match status" value="1"/>
</dbReference>
<dbReference type="GO" id="GO:0005576">
    <property type="term" value="C:extracellular region"/>
    <property type="evidence" value="ECO:0007669"/>
    <property type="project" value="TreeGrafter"/>
</dbReference>
<dbReference type="GO" id="GO:0080155">
    <property type="term" value="P:regulation of double fertilization forming a zygote and endosperm"/>
    <property type="evidence" value="ECO:0007669"/>
    <property type="project" value="TreeGrafter"/>
</dbReference>
<dbReference type="GO" id="GO:2000008">
    <property type="term" value="P:regulation of protein localization to cell surface"/>
    <property type="evidence" value="ECO:0007669"/>
    <property type="project" value="TreeGrafter"/>
</dbReference>
<reference evidence="5" key="1">
    <citation type="journal article" date="2019" name="Gigascience">
        <title>De novo genome assembly of the endangered Acer yangbiense, a plant species with extremely small populations endemic to Yunnan Province, China.</title>
        <authorList>
            <person name="Yang J."/>
            <person name="Wariss H.M."/>
            <person name="Tao L."/>
            <person name="Zhang R."/>
            <person name="Yun Q."/>
            <person name="Hollingsworth P."/>
            <person name="Dao Z."/>
            <person name="Luo G."/>
            <person name="Guo H."/>
            <person name="Ma Y."/>
            <person name="Sun W."/>
        </authorList>
    </citation>
    <scope>NUCLEOTIDE SEQUENCE [LARGE SCALE GENOMIC DNA]</scope>
    <source>
        <strain evidence="5">cv. Malutang</strain>
    </source>
</reference>
<keyword evidence="1 2" id="KW-0732">Signal</keyword>
<dbReference type="Pfam" id="PF05617">
    <property type="entry name" value="Prolamin_like"/>
    <property type="match status" value="1"/>
</dbReference>
<comment type="caution">
    <text evidence="4">The sequence shown here is derived from an EMBL/GenBank/DDBJ whole genome shotgun (WGS) entry which is preliminary data.</text>
</comment>
<evidence type="ECO:0000259" key="3">
    <source>
        <dbReference type="Pfam" id="PF05617"/>
    </source>
</evidence>
<evidence type="ECO:0000313" key="4">
    <source>
        <dbReference type="EMBL" id="TXG56722.1"/>
    </source>
</evidence>
<evidence type="ECO:0000313" key="5">
    <source>
        <dbReference type="Proteomes" id="UP000323000"/>
    </source>
</evidence>
<name>A0A5C7HK73_9ROSI</name>
<dbReference type="OrthoDB" id="1862203at2759"/>
<organism evidence="4 5">
    <name type="scientific">Acer yangbiense</name>
    <dbReference type="NCBI Taxonomy" id="1000413"/>
    <lineage>
        <taxon>Eukaryota</taxon>
        <taxon>Viridiplantae</taxon>
        <taxon>Streptophyta</taxon>
        <taxon>Embryophyta</taxon>
        <taxon>Tracheophyta</taxon>
        <taxon>Spermatophyta</taxon>
        <taxon>Magnoliopsida</taxon>
        <taxon>eudicotyledons</taxon>
        <taxon>Gunneridae</taxon>
        <taxon>Pentapetalae</taxon>
        <taxon>rosids</taxon>
        <taxon>malvids</taxon>
        <taxon>Sapindales</taxon>
        <taxon>Sapindaceae</taxon>
        <taxon>Hippocastanoideae</taxon>
        <taxon>Acereae</taxon>
        <taxon>Acer</taxon>
    </lineage>
</organism>
<dbReference type="EMBL" id="VAHF01000008">
    <property type="protein sequence ID" value="TXG56722.1"/>
    <property type="molecule type" value="Genomic_DNA"/>
</dbReference>
<proteinExistence type="predicted"/>
<dbReference type="GO" id="GO:0009567">
    <property type="term" value="P:double fertilization forming a zygote and endosperm"/>
    <property type="evidence" value="ECO:0007669"/>
    <property type="project" value="TreeGrafter"/>
</dbReference>
<accession>A0A5C7HK73</accession>
<dbReference type="AlphaFoldDB" id="A0A5C7HK73"/>
<protein>
    <recommendedName>
        <fullName evidence="3">Prolamin-like domain-containing protein</fullName>
    </recommendedName>
</protein>
<evidence type="ECO:0000256" key="1">
    <source>
        <dbReference type="ARBA" id="ARBA00022729"/>
    </source>
</evidence>
<gene>
    <name evidence="4" type="ORF">EZV62_018035</name>
</gene>
<keyword evidence="5" id="KW-1185">Reference proteome</keyword>
<dbReference type="Proteomes" id="UP000323000">
    <property type="component" value="Chromosome 8"/>
</dbReference>
<feature type="signal peptide" evidence="2">
    <location>
        <begin position="1"/>
        <end position="26"/>
    </location>
</feature>
<feature type="domain" description="Prolamin-like" evidence="3">
    <location>
        <begin position="43"/>
        <end position="104"/>
    </location>
</feature>
<dbReference type="InterPro" id="IPR008502">
    <property type="entry name" value="Prolamin-like"/>
</dbReference>
<sequence>MSQASVKFSIALILACVFIVIAPGLAAEPATPEFLPQDPNVVKCLSTHQSVQGCVQEIITSFLSHQVKLIGPACCKALNEVDDKCWPKVFPLDPFFPTLLKNYCATVVPGGASPTPTPTPPAKVLGNN</sequence>
<dbReference type="GO" id="GO:0031982">
    <property type="term" value="C:vesicle"/>
    <property type="evidence" value="ECO:0007669"/>
    <property type="project" value="TreeGrafter"/>
</dbReference>
<feature type="chain" id="PRO_5023016902" description="Prolamin-like domain-containing protein" evidence="2">
    <location>
        <begin position="27"/>
        <end position="128"/>
    </location>
</feature>
<dbReference type="PANTHER" id="PTHR31181">
    <property type="entry name" value="EGG CELL-SECRETED PROTEIN 1.4"/>
    <property type="match status" value="1"/>
</dbReference>